<gene>
    <name evidence="1" type="ORF">EDM21_12670</name>
</gene>
<organism evidence="1 2">
    <name type="scientific">Paenibacillus lutrae</name>
    <dbReference type="NCBI Taxonomy" id="2078573"/>
    <lineage>
        <taxon>Bacteria</taxon>
        <taxon>Bacillati</taxon>
        <taxon>Bacillota</taxon>
        <taxon>Bacilli</taxon>
        <taxon>Bacillales</taxon>
        <taxon>Paenibacillaceae</taxon>
        <taxon>Paenibacillus</taxon>
    </lineage>
</organism>
<dbReference type="Proteomes" id="UP000490800">
    <property type="component" value="Unassembled WGS sequence"/>
</dbReference>
<sequence>MSKYRAKPTVVDNNRFDSKAEAHYYMYLKSEQQKGNIINLELQPAFTLLDGFKKRGKTYKAIKYVADFKVTWQDGTTEIIDVKGVKTPVYNLKKSLFESKYPDLTIKEVRM</sequence>
<comment type="caution">
    <text evidence="1">The sequence shown here is derived from an EMBL/GenBank/DDBJ whole genome shotgun (WGS) entry which is preliminary data.</text>
</comment>
<protein>
    <submittedName>
        <fullName evidence="1">DUF1064 domain-containing protein</fullName>
    </submittedName>
</protein>
<evidence type="ECO:0000313" key="1">
    <source>
        <dbReference type="EMBL" id="MVP00366.1"/>
    </source>
</evidence>
<keyword evidence="2" id="KW-1185">Reference proteome</keyword>
<dbReference type="OrthoDB" id="1853564at2"/>
<reference evidence="1 2" key="1">
    <citation type="journal article" date="2019" name="Microorganisms">
        <title>Paenibacillus lutrae sp. nov., A Chitinolytic Species Isolated from A River Otter in Castril Natural Park, Granada, Spain.</title>
        <authorList>
            <person name="Rodriguez M."/>
            <person name="Reina J.C."/>
            <person name="Bejar V."/>
            <person name="Llamas I."/>
        </authorList>
    </citation>
    <scope>NUCLEOTIDE SEQUENCE [LARGE SCALE GENOMIC DNA]</scope>
    <source>
        <strain evidence="1 2">N10</strain>
    </source>
</reference>
<dbReference type="InterPro" id="IPR009414">
    <property type="entry name" value="DUF1064"/>
</dbReference>
<dbReference type="RefSeq" id="WP_157335977.1">
    <property type="nucleotide sequence ID" value="NZ_RHLK01000006.1"/>
</dbReference>
<dbReference type="Pfam" id="PF06356">
    <property type="entry name" value="DUF1064"/>
    <property type="match status" value="1"/>
</dbReference>
<dbReference type="AlphaFoldDB" id="A0A7X3JZW9"/>
<proteinExistence type="predicted"/>
<dbReference type="Gene3D" id="3.40.91.30">
    <property type="match status" value="1"/>
</dbReference>
<dbReference type="EMBL" id="RHLK01000006">
    <property type="protein sequence ID" value="MVP00366.1"/>
    <property type="molecule type" value="Genomic_DNA"/>
</dbReference>
<accession>A0A7X3JZW9</accession>
<evidence type="ECO:0000313" key="2">
    <source>
        <dbReference type="Proteomes" id="UP000490800"/>
    </source>
</evidence>
<name>A0A7X3JZW9_9BACL</name>